<dbReference type="EMBL" id="JANBVO010000003">
    <property type="protein sequence ID" value="KAJ9155324.1"/>
    <property type="molecule type" value="Genomic_DNA"/>
</dbReference>
<feature type="compositionally biased region" description="Basic and acidic residues" evidence="1">
    <location>
        <begin position="143"/>
        <end position="159"/>
    </location>
</feature>
<sequence length="186" mass="18856">MSTDDQGYKHALLEALLKAASLDARVAINAAAIEDNNRHAAFWPAGLVAASRGSPCAIPAPSFLGDGPPGFTVHATFGPGFPVPPPPPCSTPCGPPPFHSPQGMPAYVADPGLSELSGAVRGASHEPMAGLSPPRAPGSDADSSYKDAPGKCEDGETGERTGTFPEDEGNAIAEASSIDKGKDRGN</sequence>
<gene>
    <name evidence="2" type="ORF">NKR23_g2095</name>
</gene>
<reference evidence="2" key="1">
    <citation type="submission" date="2022-07" db="EMBL/GenBank/DDBJ databases">
        <title>Fungi with potential for degradation of polypropylene.</title>
        <authorList>
            <person name="Gostincar C."/>
        </authorList>
    </citation>
    <scope>NUCLEOTIDE SEQUENCE</scope>
    <source>
        <strain evidence="2">EXF-13308</strain>
    </source>
</reference>
<protein>
    <submittedName>
        <fullName evidence="2">Uncharacterized protein</fullName>
    </submittedName>
</protein>
<evidence type="ECO:0000313" key="3">
    <source>
        <dbReference type="Proteomes" id="UP001174694"/>
    </source>
</evidence>
<name>A0AA38S398_9PEZI</name>
<dbReference type="AlphaFoldDB" id="A0AA38S398"/>
<dbReference type="Proteomes" id="UP001174694">
    <property type="component" value="Unassembled WGS sequence"/>
</dbReference>
<comment type="caution">
    <text evidence="2">The sequence shown here is derived from an EMBL/GenBank/DDBJ whole genome shotgun (WGS) entry which is preliminary data.</text>
</comment>
<evidence type="ECO:0000256" key="1">
    <source>
        <dbReference type="SAM" id="MobiDB-lite"/>
    </source>
</evidence>
<organism evidence="2 3">
    <name type="scientific">Pleurostoma richardsiae</name>
    <dbReference type="NCBI Taxonomy" id="41990"/>
    <lineage>
        <taxon>Eukaryota</taxon>
        <taxon>Fungi</taxon>
        <taxon>Dikarya</taxon>
        <taxon>Ascomycota</taxon>
        <taxon>Pezizomycotina</taxon>
        <taxon>Sordariomycetes</taxon>
        <taxon>Sordariomycetidae</taxon>
        <taxon>Calosphaeriales</taxon>
        <taxon>Pleurostomataceae</taxon>
        <taxon>Pleurostoma</taxon>
    </lineage>
</organism>
<proteinExistence type="predicted"/>
<evidence type="ECO:0000313" key="2">
    <source>
        <dbReference type="EMBL" id="KAJ9155324.1"/>
    </source>
</evidence>
<accession>A0AA38S398</accession>
<feature type="compositionally biased region" description="Basic and acidic residues" evidence="1">
    <location>
        <begin position="177"/>
        <end position="186"/>
    </location>
</feature>
<keyword evidence="3" id="KW-1185">Reference proteome</keyword>
<feature type="region of interest" description="Disordered" evidence="1">
    <location>
        <begin position="92"/>
        <end position="186"/>
    </location>
</feature>